<name>A0A8X6MKG1_NEPPI</name>
<reference evidence="1" key="1">
    <citation type="submission" date="2020-08" db="EMBL/GenBank/DDBJ databases">
        <title>Multicomponent nature underlies the extraordinary mechanical properties of spider dragline silk.</title>
        <authorList>
            <person name="Kono N."/>
            <person name="Nakamura H."/>
            <person name="Mori M."/>
            <person name="Yoshida Y."/>
            <person name="Ohtoshi R."/>
            <person name="Malay A.D."/>
            <person name="Moran D.A.P."/>
            <person name="Tomita M."/>
            <person name="Numata K."/>
            <person name="Arakawa K."/>
        </authorList>
    </citation>
    <scope>NUCLEOTIDE SEQUENCE</scope>
</reference>
<proteinExistence type="predicted"/>
<organism evidence="1 2">
    <name type="scientific">Nephila pilipes</name>
    <name type="common">Giant wood spider</name>
    <name type="synonym">Nephila maculata</name>
    <dbReference type="NCBI Taxonomy" id="299642"/>
    <lineage>
        <taxon>Eukaryota</taxon>
        <taxon>Metazoa</taxon>
        <taxon>Ecdysozoa</taxon>
        <taxon>Arthropoda</taxon>
        <taxon>Chelicerata</taxon>
        <taxon>Arachnida</taxon>
        <taxon>Araneae</taxon>
        <taxon>Araneomorphae</taxon>
        <taxon>Entelegynae</taxon>
        <taxon>Araneoidea</taxon>
        <taxon>Nephilidae</taxon>
        <taxon>Nephila</taxon>
    </lineage>
</organism>
<gene>
    <name evidence="1" type="ORF">NPIL_549781</name>
</gene>
<accession>A0A8X6MKG1</accession>
<sequence length="91" mass="10785">MYVAKTQLHLNNAIRKDHNREAVTETEEYYYFTQSYPTIPLDKKFIPEKTFGRDISSQLIKVPHKINLYAFNCYPLCSLDPIHYPLCILMK</sequence>
<evidence type="ECO:0000313" key="1">
    <source>
        <dbReference type="EMBL" id="GFS66289.1"/>
    </source>
</evidence>
<dbReference type="Proteomes" id="UP000887013">
    <property type="component" value="Unassembled WGS sequence"/>
</dbReference>
<evidence type="ECO:0000313" key="2">
    <source>
        <dbReference type="Proteomes" id="UP000887013"/>
    </source>
</evidence>
<comment type="caution">
    <text evidence="1">The sequence shown here is derived from an EMBL/GenBank/DDBJ whole genome shotgun (WGS) entry which is preliminary data.</text>
</comment>
<dbReference type="AlphaFoldDB" id="A0A8X6MKG1"/>
<dbReference type="EMBL" id="BMAW01048501">
    <property type="protein sequence ID" value="GFS66289.1"/>
    <property type="molecule type" value="Genomic_DNA"/>
</dbReference>
<protein>
    <submittedName>
        <fullName evidence="1">Uncharacterized protein</fullName>
    </submittedName>
</protein>
<keyword evidence="2" id="KW-1185">Reference proteome</keyword>